<keyword evidence="1" id="KW-1133">Transmembrane helix</keyword>
<feature type="transmembrane region" description="Helical" evidence="1">
    <location>
        <begin position="20"/>
        <end position="37"/>
    </location>
</feature>
<reference evidence="2 3" key="1">
    <citation type="submission" date="2007-01" db="EMBL/GenBank/DDBJ databases">
        <authorList>
            <person name="Haygood M."/>
            <person name="Podell S."/>
            <person name="Anderson C."/>
            <person name="Hopkinson B."/>
            <person name="Roe K."/>
            <person name="Barbeau K."/>
            <person name="Gaasterland T."/>
            <person name="Ferriera S."/>
            <person name="Johnson J."/>
            <person name="Kravitz S."/>
            <person name="Beeson K."/>
            <person name="Sutton G."/>
            <person name="Rogers Y.-H."/>
            <person name="Friedman R."/>
            <person name="Frazier M."/>
            <person name="Venter J.C."/>
        </authorList>
    </citation>
    <scope>NUCLEOTIDE SEQUENCE [LARGE SCALE GENOMIC DNA]</scope>
    <source>
        <strain evidence="2 3">ATCC 23134</strain>
    </source>
</reference>
<sequence>MGSFICKALGISHIFVKMRLYFLTIHSVKYFLNLFYIKMSDSQYYTT</sequence>
<accession>A1ZJH8</accession>
<organism evidence="2 3">
    <name type="scientific">Microscilla marina ATCC 23134</name>
    <dbReference type="NCBI Taxonomy" id="313606"/>
    <lineage>
        <taxon>Bacteria</taxon>
        <taxon>Pseudomonadati</taxon>
        <taxon>Bacteroidota</taxon>
        <taxon>Cytophagia</taxon>
        <taxon>Cytophagales</taxon>
        <taxon>Microscillaceae</taxon>
        <taxon>Microscilla</taxon>
    </lineage>
</organism>
<proteinExistence type="predicted"/>
<keyword evidence="3" id="KW-1185">Reference proteome</keyword>
<name>A1ZJH8_MICM2</name>
<dbReference type="Proteomes" id="UP000004095">
    <property type="component" value="Unassembled WGS sequence"/>
</dbReference>
<evidence type="ECO:0000313" key="3">
    <source>
        <dbReference type="Proteomes" id="UP000004095"/>
    </source>
</evidence>
<keyword evidence="1" id="KW-0472">Membrane</keyword>
<gene>
    <name evidence="2" type="ORF">M23134_01335</name>
</gene>
<dbReference type="AlphaFoldDB" id="A1ZJH8"/>
<keyword evidence="1" id="KW-0812">Transmembrane</keyword>
<dbReference type="EMBL" id="AAWS01000011">
    <property type="protein sequence ID" value="EAY29281.1"/>
    <property type="molecule type" value="Genomic_DNA"/>
</dbReference>
<evidence type="ECO:0000313" key="2">
    <source>
        <dbReference type="EMBL" id="EAY29281.1"/>
    </source>
</evidence>
<protein>
    <submittedName>
        <fullName evidence="2">Uncharacterized protein</fullName>
    </submittedName>
</protein>
<comment type="caution">
    <text evidence="2">The sequence shown here is derived from an EMBL/GenBank/DDBJ whole genome shotgun (WGS) entry which is preliminary data.</text>
</comment>
<evidence type="ECO:0000256" key="1">
    <source>
        <dbReference type="SAM" id="Phobius"/>
    </source>
</evidence>